<evidence type="ECO:0000313" key="2">
    <source>
        <dbReference type="EMBL" id="CAG7610372.1"/>
    </source>
</evidence>
<evidence type="ECO:0000259" key="1">
    <source>
        <dbReference type="Pfam" id="PF04213"/>
    </source>
</evidence>
<sequence>MNPGRETPSLTWAVKESLVAYVRGSAGGTAIPADGATEPEPGLFAFGLAESVPERLSFAGNVHLRGHGGMLDLPIASPALQRDADGWFLSIADPDEAPESGVRIVFARVERLETDPAGHPSAVLLGTGVTLTEDGAMLFFGPYQHGTPLADLRVVGLPADEADRISAP</sequence>
<organism evidence="2 3">
    <name type="scientific">Leucobacter soli</name>
    <dbReference type="NCBI Taxonomy" id="2812850"/>
    <lineage>
        <taxon>Bacteria</taxon>
        <taxon>Bacillati</taxon>
        <taxon>Actinomycetota</taxon>
        <taxon>Actinomycetes</taxon>
        <taxon>Micrococcales</taxon>
        <taxon>Microbacteriaceae</taxon>
        <taxon>Leucobacter</taxon>
    </lineage>
</organism>
<dbReference type="Proteomes" id="UP000693892">
    <property type="component" value="Unassembled WGS sequence"/>
</dbReference>
<name>A0A916JZG3_9MICO</name>
<reference evidence="2" key="1">
    <citation type="submission" date="2021-06" db="EMBL/GenBank/DDBJ databases">
        <authorList>
            <person name="Criscuolo A."/>
        </authorList>
    </citation>
    <scope>NUCLEOTIDE SEQUENCE</scope>
    <source>
        <strain evidence="2">CIP111803</strain>
    </source>
</reference>
<accession>A0A916JZG3</accession>
<dbReference type="InterPro" id="IPR007331">
    <property type="entry name" value="Htaa"/>
</dbReference>
<dbReference type="Pfam" id="PF04213">
    <property type="entry name" value="HtaA"/>
    <property type="match status" value="1"/>
</dbReference>
<proteinExistence type="predicted"/>
<dbReference type="RefSeq" id="WP_218114927.1">
    <property type="nucleotide sequence ID" value="NZ_CAJVAP010000012.1"/>
</dbReference>
<protein>
    <recommendedName>
        <fullName evidence="1">Htaa domain-containing protein</fullName>
    </recommendedName>
</protein>
<dbReference type="EMBL" id="CAJVAP010000012">
    <property type="protein sequence ID" value="CAG7610372.1"/>
    <property type="molecule type" value="Genomic_DNA"/>
</dbReference>
<dbReference type="AlphaFoldDB" id="A0A916JZG3"/>
<gene>
    <name evidence="2" type="ORF">LEUCIP111803_01308</name>
</gene>
<feature type="domain" description="Htaa" evidence="1">
    <location>
        <begin position="9"/>
        <end position="153"/>
    </location>
</feature>
<comment type="caution">
    <text evidence="2">The sequence shown here is derived from an EMBL/GenBank/DDBJ whole genome shotgun (WGS) entry which is preliminary data.</text>
</comment>
<evidence type="ECO:0000313" key="3">
    <source>
        <dbReference type="Proteomes" id="UP000693892"/>
    </source>
</evidence>
<keyword evidence="3" id="KW-1185">Reference proteome</keyword>